<evidence type="ECO:0000256" key="4">
    <source>
        <dbReference type="ARBA" id="ARBA00022603"/>
    </source>
</evidence>
<sequence length="204" mass="22489">MKVRVKMDYAELVGFYNNLDRSYFIDNDMKGFASIDSPLPIGYGQTISQPSLVLQMTRLLNPDKSCKVLEIGTGSGYQTALLAEFSREVYTVERIKELAAKAKERLAGLGYTNVFLKIGDGSKGWPENAPYDRIMVTAAAGSIPTDLLDQLANGGRMIIPIGPESLQELQLISKDDGEIIIQPVGLVRFVEMKGKYGWSSSKNE</sequence>
<keyword evidence="9" id="KW-1185">Reference proteome</keyword>
<name>A0ABR6WQH4_9FIRM</name>
<proteinExistence type="inferred from homology"/>
<dbReference type="GO" id="GO:0004719">
    <property type="term" value="F:protein-L-isoaspartate (D-aspartate) O-methyltransferase activity"/>
    <property type="evidence" value="ECO:0007669"/>
    <property type="project" value="UniProtKB-EC"/>
</dbReference>
<dbReference type="InterPro" id="IPR029063">
    <property type="entry name" value="SAM-dependent_MTases_sf"/>
</dbReference>
<dbReference type="HAMAP" id="MF_00090">
    <property type="entry name" value="PIMT"/>
    <property type="match status" value="1"/>
</dbReference>
<comment type="subcellular location">
    <subcellularLocation>
        <location evidence="1 7">Cytoplasm</location>
    </subcellularLocation>
</comment>
<dbReference type="Gene3D" id="3.40.50.150">
    <property type="entry name" value="Vaccinia Virus protein VP39"/>
    <property type="match status" value="1"/>
</dbReference>
<dbReference type="GO" id="GO:0032259">
    <property type="term" value="P:methylation"/>
    <property type="evidence" value="ECO:0007669"/>
    <property type="project" value="UniProtKB-KW"/>
</dbReference>
<comment type="catalytic activity">
    <reaction evidence="7">
        <text>[protein]-L-isoaspartate + S-adenosyl-L-methionine = [protein]-L-isoaspartate alpha-methyl ester + S-adenosyl-L-homocysteine</text>
        <dbReference type="Rhea" id="RHEA:12705"/>
        <dbReference type="Rhea" id="RHEA-COMP:12143"/>
        <dbReference type="Rhea" id="RHEA-COMP:12144"/>
        <dbReference type="ChEBI" id="CHEBI:57856"/>
        <dbReference type="ChEBI" id="CHEBI:59789"/>
        <dbReference type="ChEBI" id="CHEBI:90596"/>
        <dbReference type="ChEBI" id="CHEBI:90598"/>
        <dbReference type="EC" id="2.1.1.77"/>
    </reaction>
</comment>
<keyword evidence="6 7" id="KW-0949">S-adenosyl-L-methionine</keyword>
<dbReference type="PROSITE" id="PS01279">
    <property type="entry name" value="PCMT"/>
    <property type="match status" value="1"/>
</dbReference>
<keyword evidence="4 7" id="KW-0489">Methyltransferase</keyword>
<dbReference type="SUPFAM" id="SSF53335">
    <property type="entry name" value="S-adenosyl-L-methionine-dependent methyltransferases"/>
    <property type="match status" value="1"/>
</dbReference>
<evidence type="ECO:0000256" key="3">
    <source>
        <dbReference type="ARBA" id="ARBA00022490"/>
    </source>
</evidence>
<comment type="caution">
    <text evidence="8">The sequence shown here is derived from an EMBL/GenBank/DDBJ whole genome shotgun (WGS) entry which is preliminary data.</text>
</comment>
<evidence type="ECO:0000256" key="7">
    <source>
        <dbReference type="HAMAP-Rule" id="MF_00090"/>
    </source>
</evidence>
<comment type="function">
    <text evidence="7">Catalyzes the methyl esterification of L-isoaspartyl residues in peptides and proteins that result from spontaneous decomposition of normal L-aspartyl and L-asparaginyl residues. It plays a role in the repair and/or degradation of damaged proteins.</text>
</comment>
<dbReference type="PANTHER" id="PTHR11579">
    <property type="entry name" value="PROTEIN-L-ISOASPARTATE O-METHYLTRANSFERASE"/>
    <property type="match status" value="1"/>
</dbReference>
<dbReference type="Pfam" id="PF01135">
    <property type="entry name" value="PCMT"/>
    <property type="match status" value="1"/>
</dbReference>
<evidence type="ECO:0000256" key="2">
    <source>
        <dbReference type="ARBA" id="ARBA00005369"/>
    </source>
</evidence>
<evidence type="ECO:0000256" key="5">
    <source>
        <dbReference type="ARBA" id="ARBA00022679"/>
    </source>
</evidence>
<feature type="active site" evidence="7">
    <location>
        <position position="48"/>
    </location>
</feature>
<organism evidence="8 9">
    <name type="scientific">Acetobacterium fimetarium</name>
    <dbReference type="NCBI Taxonomy" id="52691"/>
    <lineage>
        <taxon>Bacteria</taxon>
        <taxon>Bacillati</taxon>
        <taxon>Bacillota</taxon>
        <taxon>Clostridia</taxon>
        <taxon>Eubacteriales</taxon>
        <taxon>Eubacteriaceae</taxon>
        <taxon>Acetobacterium</taxon>
    </lineage>
</organism>
<evidence type="ECO:0000256" key="6">
    <source>
        <dbReference type="ARBA" id="ARBA00022691"/>
    </source>
</evidence>
<dbReference type="NCBIfam" id="TIGR00080">
    <property type="entry name" value="pimt"/>
    <property type="match status" value="1"/>
</dbReference>
<comment type="similarity">
    <text evidence="2 7">Belongs to the methyltransferase superfamily. L-isoaspartyl/D-aspartyl protein methyltransferase family.</text>
</comment>
<dbReference type="Proteomes" id="UP000603234">
    <property type="component" value="Unassembled WGS sequence"/>
</dbReference>
<reference evidence="8 9" key="1">
    <citation type="journal article" date="2020" name="mSystems">
        <title>Defining Genomic and Predicted Metabolic Features of the Acetobacterium Genus.</title>
        <authorList>
            <person name="Ross D.E."/>
            <person name="Marshall C.W."/>
            <person name="Gulliver D."/>
            <person name="May H.D."/>
            <person name="Norman R.S."/>
        </authorList>
    </citation>
    <scope>NUCLEOTIDE SEQUENCE [LARGE SCALE GENOMIC DNA]</scope>
    <source>
        <strain evidence="8 9">DSM 8238</strain>
    </source>
</reference>
<evidence type="ECO:0000256" key="1">
    <source>
        <dbReference type="ARBA" id="ARBA00004496"/>
    </source>
</evidence>
<protein>
    <recommendedName>
        <fullName evidence="7">Protein-L-isoaspartate O-methyltransferase</fullName>
        <ecNumber evidence="7">2.1.1.77</ecNumber>
    </recommendedName>
    <alternativeName>
        <fullName evidence="7">L-isoaspartyl protein carboxyl methyltransferase</fullName>
    </alternativeName>
    <alternativeName>
        <fullName evidence="7">Protein L-isoaspartyl methyltransferase</fullName>
    </alternativeName>
    <alternativeName>
        <fullName evidence="7">Protein-beta-aspartate methyltransferase</fullName>
        <shortName evidence="7">PIMT</shortName>
    </alternativeName>
</protein>
<evidence type="ECO:0000313" key="9">
    <source>
        <dbReference type="Proteomes" id="UP000603234"/>
    </source>
</evidence>
<keyword evidence="3 7" id="KW-0963">Cytoplasm</keyword>
<dbReference type="NCBIfam" id="NF001453">
    <property type="entry name" value="PRK00312.1"/>
    <property type="match status" value="1"/>
</dbReference>
<keyword evidence="5 7" id="KW-0808">Transferase</keyword>
<evidence type="ECO:0000313" key="8">
    <source>
        <dbReference type="EMBL" id="MBC3802872.1"/>
    </source>
</evidence>
<dbReference type="EC" id="2.1.1.77" evidence="7"/>
<gene>
    <name evidence="7" type="primary">pcm</name>
    <name evidence="8" type="ORF">GH808_00245</name>
</gene>
<accession>A0ABR6WQH4</accession>
<dbReference type="InterPro" id="IPR000682">
    <property type="entry name" value="PCMT"/>
</dbReference>
<dbReference type="CDD" id="cd02440">
    <property type="entry name" value="AdoMet_MTases"/>
    <property type="match status" value="1"/>
</dbReference>
<dbReference type="EMBL" id="WJBC01000001">
    <property type="protein sequence ID" value="MBC3802872.1"/>
    <property type="molecule type" value="Genomic_DNA"/>
</dbReference>
<dbReference type="PANTHER" id="PTHR11579:SF0">
    <property type="entry name" value="PROTEIN-L-ISOASPARTATE(D-ASPARTATE) O-METHYLTRANSFERASE"/>
    <property type="match status" value="1"/>
</dbReference>